<evidence type="ECO:0000313" key="3">
    <source>
        <dbReference type="Proteomes" id="UP001054945"/>
    </source>
</evidence>
<evidence type="ECO:0000256" key="1">
    <source>
        <dbReference type="SAM" id="MobiDB-lite"/>
    </source>
</evidence>
<accession>A0AAV4UKL8</accession>
<feature type="region of interest" description="Disordered" evidence="1">
    <location>
        <begin position="1"/>
        <end position="39"/>
    </location>
</feature>
<comment type="caution">
    <text evidence="2">The sequence shown here is derived from an EMBL/GenBank/DDBJ whole genome shotgun (WGS) entry which is preliminary data.</text>
</comment>
<dbReference type="AlphaFoldDB" id="A0AAV4UKL8"/>
<reference evidence="2 3" key="1">
    <citation type="submission" date="2021-06" db="EMBL/GenBank/DDBJ databases">
        <title>Caerostris extrusa draft genome.</title>
        <authorList>
            <person name="Kono N."/>
            <person name="Arakawa K."/>
        </authorList>
    </citation>
    <scope>NUCLEOTIDE SEQUENCE [LARGE SCALE GENOMIC DNA]</scope>
</reference>
<sequence>MKTSAAADPEEKRKKSGSIPFRKHETPSHYTSPLDGHNGMSCIPRVTLPGARLTTNFIHSTHWHPLAKMRQQSRTRGG</sequence>
<gene>
    <name evidence="2" type="ORF">CEXT_691411</name>
</gene>
<dbReference type="Proteomes" id="UP001054945">
    <property type="component" value="Unassembled WGS sequence"/>
</dbReference>
<evidence type="ECO:0000313" key="2">
    <source>
        <dbReference type="EMBL" id="GIY58333.1"/>
    </source>
</evidence>
<keyword evidence="3" id="KW-1185">Reference proteome</keyword>
<dbReference type="EMBL" id="BPLR01013047">
    <property type="protein sequence ID" value="GIY58333.1"/>
    <property type="molecule type" value="Genomic_DNA"/>
</dbReference>
<proteinExistence type="predicted"/>
<name>A0AAV4UKL8_CAEEX</name>
<organism evidence="2 3">
    <name type="scientific">Caerostris extrusa</name>
    <name type="common">Bark spider</name>
    <name type="synonym">Caerostris bankana</name>
    <dbReference type="NCBI Taxonomy" id="172846"/>
    <lineage>
        <taxon>Eukaryota</taxon>
        <taxon>Metazoa</taxon>
        <taxon>Ecdysozoa</taxon>
        <taxon>Arthropoda</taxon>
        <taxon>Chelicerata</taxon>
        <taxon>Arachnida</taxon>
        <taxon>Araneae</taxon>
        <taxon>Araneomorphae</taxon>
        <taxon>Entelegynae</taxon>
        <taxon>Araneoidea</taxon>
        <taxon>Araneidae</taxon>
        <taxon>Caerostris</taxon>
    </lineage>
</organism>
<protein>
    <submittedName>
        <fullName evidence="2">Uncharacterized protein</fullName>
    </submittedName>
</protein>